<dbReference type="Proteomes" id="UP001273768">
    <property type="component" value="Unassembled WGS sequence"/>
</dbReference>
<accession>A0ABU3Z067</accession>
<evidence type="ECO:0000256" key="1">
    <source>
        <dbReference type="SAM" id="Phobius"/>
    </source>
</evidence>
<evidence type="ECO:0000313" key="3">
    <source>
        <dbReference type="Proteomes" id="UP001273768"/>
    </source>
</evidence>
<feature type="transmembrane region" description="Helical" evidence="1">
    <location>
        <begin position="23"/>
        <end position="45"/>
    </location>
</feature>
<organism evidence="2 3">
    <name type="scientific">Methanoculleus nereidis</name>
    <dbReference type="NCBI Taxonomy" id="2735141"/>
    <lineage>
        <taxon>Archaea</taxon>
        <taxon>Methanobacteriati</taxon>
        <taxon>Methanobacteriota</taxon>
        <taxon>Stenosarchaea group</taxon>
        <taxon>Methanomicrobia</taxon>
        <taxon>Methanomicrobiales</taxon>
        <taxon>Methanomicrobiaceae</taxon>
        <taxon>Methanoculleus</taxon>
    </lineage>
</organism>
<feature type="transmembrane region" description="Helical" evidence="1">
    <location>
        <begin position="79"/>
        <end position="103"/>
    </location>
</feature>
<name>A0ABU3Z067_9EURY</name>
<keyword evidence="3" id="KW-1185">Reference proteome</keyword>
<keyword evidence="1" id="KW-0472">Membrane</keyword>
<feature type="transmembrane region" description="Helical" evidence="1">
    <location>
        <begin position="129"/>
        <end position="155"/>
    </location>
</feature>
<gene>
    <name evidence="2" type="ORF">HL657_03245</name>
</gene>
<feature type="transmembrane region" description="Helical" evidence="1">
    <location>
        <begin position="161"/>
        <end position="185"/>
    </location>
</feature>
<comment type="caution">
    <text evidence="2">The sequence shown here is derived from an EMBL/GenBank/DDBJ whole genome shotgun (WGS) entry which is preliminary data.</text>
</comment>
<dbReference type="RefSeq" id="WP_317295386.1">
    <property type="nucleotide sequence ID" value="NZ_JABFFQ010000001.1"/>
</dbReference>
<evidence type="ECO:0008006" key="4">
    <source>
        <dbReference type="Google" id="ProtNLM"/>
    </source>
</evidence>
<evidence type="ECO:0000313" key="2">
    <source>
        <dbReference type="EMBL" id="MDV4342202.1"/>
    </source>
</evidence>
<keyword evidence="1" id="KW-1133">Transmembrane helix</keyword>
<sequence>MVRVADPKTCERALSPGTCWFRIVRATAFVLIFILVIPLFLGLAFGVSPAAVFALIGSTLLLQAAAAVVGLSLGLHPAAVLVFLLSVAAAVLVGILEVCDLFAGRSRMIQGFLSKIDAKTGSVDYLKRYGALMLIPVIWIPGIALYGTPVVAWAFQYPRRVSLLCMLAGWAIAILVVMAATMGLVRLAF</sequence>
<protein>
    <recommendedName>
        <fullName evidence="4">Small multi-drug export protein</fullName>
    </recommendedName>
</protein>
<feature type="transmembrane region" description="Helical" evidence="1">
    <location>
        <begin position="52"/>
        <end position="73"/>
    </location>
</feature>
<reference evidence="2 3" key="1">
    <citation type="submission" date="2020-05" db="EMBL/GenBank/DDBJ databases">
        <title>Isolation and characterization of methanoarchaea from a cold seep at offshore SW Taiwan.</title>
        <authorList>
            <person name="Chen Y.-W."/>
            <person name="Chen S.-C."/>
            <person name="Lai M.-C."/>
        </authorList>
    </citation>
    <scope>NUCLEOTIDE SEQUENCE [LARGE SCALE GENOMIC DNA]</scope>
    <source>
        <strain evidence="2 3">YWC-01</strain>
    </source>
</reference>
<proteinExistence type="predicted"/>
<dbReference type="EMBL" id="JABFFQ010000001">
    <property type="protein sequence ID" value="MDV4342202.1"/>
    <property type="molecule type" value="Genomic_DNA"/>
</dbReference>
<keyword evidence="1" id="KW-0812">Transmembrane</keyword>